<proteinExistence type="predicted"/>
<feature type="compositionally biased region" description="Basic and acidic residues" evidence="1">
    <location>
        <begin position="163"/>
        <end position="178"/>
    </location>
</feature>
<feature type="non-terminal residue" evidence="2">
    <location>
        <position position="1"/>
    </location>
</feature>
<dbReference type="EMBL" id="JBIRPU010000004">
    <property type="protein sequence ID" value="MFI0792769.1"/>
    <property type="molecule type" value="Genomic_DNA"/>
</dbReference>
<evidence type="ECO:0000256" key="1">
    <source>
        <dbReference type="SAM" id="MobiDB-lite"/>
    </source>
</evidence>
<keyword evidence="3" id="KW-1185">Reference proteome</keyword>
<accession>A0ABW7SGE8</accession>
<name>A0ABW7SGE8_9ACTN</name>
<feature type="region of interest" description="Disordered" evidence="1">
    <location>
        <begin position="79"/>
        <end position="110"/>
    </location>
</feature>
<feature type="compositionally biased region" description="Basic and acidic residues" evidence="1">
    <location>
        <begin position="1"/>
        <end position="22"/>
    </location>
</feature>
<reference evidence="2 3" key="1">
    <citation type="submission" date="2024-10" db="EMBL/GenBank/DDBJ databases">
        <title>The Natural Products Discovery Center: Release of the First 8490 Sequenced Strains for Exploring Actinobacteria Biosynthetic Diversity.</title>
        <authorList>
            <person name="Kalkreuter E."/>
            <person name="Kautsar S.A."/>
            <person name="Yang D."/>
            <person name="Bader C.D."/>
            <person name="Teijaro C.N."/>
            <person name="Fluegel L."/>
            <person name="Davis C.M."/>
            <person name="Simpson J.R."/>
            <person name="Lauterbach L."/>
            <person name="Steele A.D."/>
            <person name="Gui C."/>
            <person name="Meng S."/>
            <person name="Li G."/>
            <person name="Viehrig K."/>
            <person name="Ye F."/>
            <person name="Su P."/>
            <person name="Kiefer A.F."/>
            <person name="Nichols A."/>
            <person name="Cepeda A.J."/>
            <person name="Yan W."/>
            <person name="Fan B."/>
            <person name="Jiang Y."/>
            <person name="Adhikari A."/>
            <person name="Zheng C.-J."/>
            <person name="Schuster L."/>
            <person name="Cowan T.M."/>
            <person name="Smanski M.J."/>
            <person name="Chevrette M.G."/>
            <person name="De Carvalho L.P.S."/>
            <person name="Shen B."/>
        </authorList>
    </citation>
    <scope>NUCLEOTIDE SEQUENCE [LARGE SCALE GENOMIC DNA]</scope>
    <source>
        <strain evidence="2 3">NPDC021253</strain>
    </source>
</reference>
<sequence>EHRLERPGMEHRPDRPTMEHRPAPVQPPRAAPMERRTPPISDEGDGDLLIFAAAKSAWFVDQDDEAEVEWSSTADTGWQAAEQAARPAVGAETKAGLPKRVPQANLVPGSPLREERPLRIVRDAASLAENTTGYFRGWRRGQEIGGFAVGGRPGREAAGGWDFTRDTGDRDDDREYEYRSAGYRS</sequence>
<organism evidence="2 3">
    <name type="scientific">Micromonospora rubida</name>
    <dbReference type="NCBI Taxonomy" id="2697657"/>
    <lineage>
        <taxon>Bacteria</taxon>
        <taxon>Bacillati</taxon>
        <taxon>Actinomycetota</taxon>
        <taxon>Actinomycetes</taxon>
        <taxon>Micromonosporales</taxon>
        <taxon>Micromonosporaceae</taxon>
        <taxon>Micromonospora</taxon>
    </lineage>
</organism>
<dbReference type="Proteomes" id="UP001611075">
    <property type="component" value="Unassembled WGS sequence"/>
</dbReference>
<protein>
    <submittedName>
        <fullName evidence="2">Transposase</fullName>
    </submittedName>
</protein>
<feature type="region of interest" description="Disordered" evidence="1">
    <location>
        <begin position="1"/>
        <end position="45"/>
    </location>
</feature>
<evidence type="ECO:0000313" key="3">
    <source>
        <dbReference type="Proteomes" id="UP001611075"/>
    </source>
</evidence>
<evidence type="ECO:0000313" key="2">
    <source>
        <dbReference type="EMBL" id="MFI0792769.1"/>
    </source>
</evidence>
<gene>
    <name evidence="2" type="ORF">ACH4OY_08725</name>
</gene>
<feature type="region of interest" description="Disordered" evidence="1">
    <location>
        <begin position="149"/>
        <end position="185"/>
    </location>
</feature>
<comment type="caution">
    <text evidence="2">The sequence shown here is derived from an EMBL/GenBank/DDBJ whole genome shotgun (WGS) entry which is preliminary data.</text>
</comment>